<dbReference type="GO" id="GO:0070042">
    <property type="term" value="F:rRNA (uridine-N3-)-methyltransferase activity"/>
    <property type="evidence" value="ECO:0007669"/>
    <property type="project" value="TreeGrafter"/>
</dbReference>
<evidence type="ECO:0000259" key="12">
    <source>
        <dbReference type="Pfam" id="PF20260"/>
    </source>
</evidence>
<gene>
    <name evidence="13" type="ORF">ENW00_06570</name>
</gene>
<dbReference type="Pfam" id="PF20260">
    <property type="entry name" value="PUA_4"/>
    <property type="match status" value="1"/>
</dbReference>
<evidence type="ECO:0000256" key="6">
    <source>
        <dbReference type="ARBA" id="ARBA00022679"/>
    </source>
</evidence>
<evidence type="ECO:0000256" key="7">
    <source>
        <dbReference type="ARBA" id="ARBA00022691"/>
    </source>
</evidence>
<dbReference type="CDD" id="cd18084">
    <property type="entry name" value="RsmE-like"/>
    <property type="match status" value="1"/>
</dbReference>
<dbReference type="InterPro" id="IPR029028">
    <property type="entry name" value="Alpha/beta_knot_MTases"/>
</dbReference>
<dbReference type="Gene3D" id="2.40.240.20">
    <property type="entry name" value="Hypothetical PUA domain-like, domain 1"/>
    <property type="match status" value="1"/>
</dbReference>
<sequence length="246" mass="28299">MSPTFFASKLKPPDYLIIDDKNDVYHISKVLRIEKGDQLQVNYDSKLYLTLVEKVNDKEITCKIVSEIGDKESKVNIYLCQSLPKKDKWELILEKCTELGVFAFIPLQTQRSIVNLTKEEFEKKYVRWNKIIRETVKQCGRNFVPNLFNVLNLEECLRLAKEEKADILVAWEGAKEDLKKVFENGVKDKVFLFIGPEGSFSEEEIEMMRNFGGKFFNMGPRILKVDTAAIVSSALLLYEKGGLGLL</sequence>
<evidence type="ECO:0000259" key="11">
    <source>
        <dbReference type="Pfam" id="PF04452"/>
    </source>
</evidence>
<keyword evidence="6 10" id="KW-0808">Transferase</keyword>
<dbReference type="AlphaFoldDB" id="A0A7C3RKK2"/>
<dbReference type="InterPro" id="IPR015947">
    <property type="entry name" value="PUA-like_sf"/>
</dbReference>
<comment type="function">
    <text evidence="8 10">Specifically methylates the N3 position of the uracil ring of uridine 1498 (m3U1498) in 16S rRNA. Acts on the fully assembled 30S ribosomal subunit.</text>
</comment>
<comment type="caution">
    <text evidence="13">The sequence shown here is derived from an EMBL/GenBank/DDBJ whole genome shotgun (WGS) entry which is preliminary data.</text>
</comment>
<organism evidence="13">
    <name type="scientific">Dictyoglomus thermophilum</name>
    <dbReference type="NCBI Taxonomy" id="14"/>
    <lineage>
        <taxon>Bacteria</taxon>
        <taxon>Pseudomonadati</taxon>
        <taxon>Dictyoglomota</taxon>
        <taxon>Dictyoglomia</taxon>
        <taxon>Dictyoglomales</taxon>
        <taxon>Dictyoglomaceae</taxon>
        <taxon>Dictyoglomus</taxon>
    </lineage>
</organism>
<keyword evidence="3 10" id="KW-0963">Cytoplasm</keyword>
<protein>
    <recommendedName>
        <fullName evidence="10">Ribosomal RNA small subunit methyltransferase E</fullName>
        <ecNumber evidence="10">2.1.1.193</ecNumber>
    </recommendedName>
</protein>
<feature type="domain" description="Ribosomal RNA small subunit methyltransferase E methyltransferase" evidence="11">
    <location>
        <begin position="72"/>
        <end position="236"/>
    </location>
</feature>
<comment type="similarity">
    <text evidence="2 10">Belongs to the RNA methyltransferase RsmE family.</text>
</comment>
<feature type="domain" description="Ribosomal RNA small subunit methyltransferase E PUA-like" evidence="12">
    <location>
        <begin position="20"/>
        <end position="65"/>
    </location>
</feature>
<evidence type="ECO:0000256" key="9">
    <source>
        <dbReference type="ARBA" id="ARBA00047944"/>
    </source>
</evidence>
<evidence type="ECO:0000256" key="8">
    <source>
        <dbReference type="ARBA" id="ARBA00025699"/>
    </source>
</evidence>
<dbReference type="PIRSF" id="PIRSF015601">
    <property type="entry name" value="MTase_slr0722"/>
    <property type="match status" value="1"/>
</dbReference>
<dbReference type="GO" id="GO:0070475">
    <property type="term" value="P:rRNA base methylation"/>
    <property type="evidence" value="ECO:0007669"/>
    <property type="project" value="TreeGrafter"/>
</dbReference>
<comment type="catalytic activity">
    <reaction evidence="9 10">
        <text>uridine(1498) in 16S rRNA + S-adenosyl-L-methionine = N(3)-methyluridine(1498) in 16S rRNA + S-adenosyl-L-homocysteine + H(+)</text>
        <dbReference type="Rhea" id="RHEA:42920"/>
        <dbReference type="Rhea" id="RHEA-COMP:10283"/>
        <dbReference type="Rhea" id="RHEA-COMP:10284"/>
        <dbReference type="ChEBI" id="CHEBI:15378"/>
        <dbReference type="ChEBI" id="CHEBI:57856"/>
        <dbReference type="ChEBI" id="CHEBI:59789"/>
        <dbReference type="ChEBI" id="CHEBI:65315"/>
        <dbReference type="ChEBI" id="CHEBI:74502"/>
        <dbReference type="EC" id="2.1.1.193"/>
    </reaction>
</comment>
<name>A0A7C3RKK2_DICTH</name>
<dbReference type="InterPro" id="IPR046886">
    <property type="entry name" value="RsmE_MTase_dom"/>
</dbReference>
<dbReference type="SUPFAM" id="SSF75217">
    <property type="entry name" value="alpha/beta knot"/>
    <property type="match status" value="1"/>
</dbReference>
<evidence type="ECO:0000256" key="1">
    <source>
        <dbReference type="ARBA" id="ARBA00004496"/>
    </source>
</evidence>
<dbReference type="InterPro" id="IPR006700">
    <property type="entry name" value="RsmE"/>
</dbReference>
<comment type="subcellular location">
    <subcellularLocation>
        <location evidence="1 10">Cytoplasm</location>
    </subcellularLocation>
</comment>
<evidence type="ECO:0000256" key="4">
    <source>
        <dbReference type="ARBA" id="ARBA00022552"/>
    </source>
</evidence>
<accession>A0A7C3RKK2</accession>
<dbReference type="GO" id="GO:0005737">
    <property type="term" value="C:cytoplasm"/>
    <property type="evidence" value="ECO:0007669"/>
    <property type="project" value="UniProtKB-SubCell"/>
</dbReference>
<dbReference type="EC" id="2.1.1.193" evidence="10"/>
<reference evidence="13" key="1">
    <citation type="journal article" date="2020" name="mSystems">
        <title>Genome- and Community-Level Interaction Insights into Carbon Utilization and Element Cycling Functions of Hydrothermarchaeota in Hydrothermal Sediment.</title>
        <authorList>
            <person name="Zhou Z."/>
            <person name="Liu Y."/>
            <person name="Xu W."/>
            <person name="Pan J."/>
            <person name="Luo Z.H."/>
            <person name="Li M."/>
        </authorList>
    </citation>
    <scope>NUCLEOTIDE SEQUENCE [LARGE SCALE GENOMIC DNA]</scope>
    <source>
        <strain evidence="13">SpSt-81</strain>
    </source>
</reference>
<dbReference type="EMBL" id="DTIN01000025">
    <property type="protein sequence ID" value="HFX13800.1"/>
    <property type="molecule type" value="Genomic_DNA"/>
</dbReference>
<dbReference type="PANTHER" id="PTHR30027">
    <property type="entry name" value="RIBOSOMAL RNA SMALL SUBUNIT METHYLTRANSFERASE E"/>
    <property type="match status" value="1"/>
</dbReference>
<keyword evidence="4 10" id="KW-0698">rRNA processing</keyword>
<dbReference type="SUPFAM" id="SSF88697">
    <property type="entry name" value="PUA domain-like"/>
    <property type="match status" value="1"/>
</dbReference>
<evidence type="ECO:0000256" key="3">
    <source>
        <dbReference type="ARBA" id="ARBA00022490"/>
    </source>
</evidence>
<evidence type="ECO:0000256" key="5">
    <source>
        <dbReference type="ARBA" id="ARBA00022603"/>
    </source>
</evidence>
<proteinExistence type="inferred from homology"/>
<dbReference type="NCBIfam" id="TIGR00046">
    <property type="entry name" value="RsmE family RNA methyltransferase"/>
    <property type="match status" value="1"/>
</dbReference>
<dbReference type="PANTHER" id="PTHR30027:SF3">
    <property type="entry name" value="16S RRNA (URACIL(1498)-N(3))-METHYLTRANSFERASE"/>
    <property type="match status" value="1"/>
</dbReference>
<evidence type="ECO:0000256" key="2">
    <source>
        <dbReference type="ARBA" id="ARBA00005528"/>
    </source>
</evidence>
<dbReference type="Gene3D" id="3.40.1280.10">
    <property type="match status" value="1"/>
</dbReference>
<keyword evidence="7 10" id="KW-0949">S-adenosyl-L-methionine</keyword>
<dbReference type="Pfam" id="PF04452">
    <property type="entry name" value="Methyltrans_RNA"/>
    <property type="match status" value="1"/>
</dbReference>
<keyword evidence="5 10" id="KW-0489">Methyltransferase</keyword>
<dbReference type="InterPro" id="IPR046887">
    <property type="entry name" value="RsmE_PUA-like"/>
</dbReference>
<evidence type="ECO:0000313" key="13">
    <source>
        <dbReference type="EMBL" id="HFX13800.1"/>
    </source>
</evidence>
<dbReference type="InterPro" id="IPR029026">
    <property type="entry name" value="tRNA_m1G_MTases_N"/>
</dbReference>
<evidence type="ECO:0000256" key="10">
    <source>
        <dbReference type="PIRNR" id="PIRNR015601"/>
    </source>
</evidence>